<feature type="domain" description="Bicarbonate transporter-like transmembrane" evidence="7">
    <location>
        <begin position="68"/>
        <end position="248"/>
    </location>
</feature>
<feature type="transmembrane region" description="Helical" evidence="6">
    <location>
        <begin position="345"/>
        <end position="363"/>
    </location>
</feature>
<evidence type="ECO:0000313" key="8">
    <source>
        <dbReference type="EMBL" id="KUI71334.1"/>
    </source>
</evidence>
<evidence type="ECO:0000256" key="5">
    <source>
        <dbReference type="SAM" id="MobiDB-lite"/>
    </source>
</evidence>
<protein>
    <recommendedName>
        <fullName evidence="7">Bicarbonate transporter-like transmembrane domain-containing protein</fullName>
    </recommendedName>
</protein>
<feature type="transmembrane region" description="Helical" evidence="6">
    <location>
        <begin position="502"/>
        <end position="521"/>
    </location>
</feature>
<dbReference type="GO" id="GO:0005886">
    <property type="term" value="C:plasma membrane"/>
    <property type="evidence" value="ECO:0007669"/>
    <property type="project" value="TreeGrafter"/>
</dbReference>
<dbReference type="GO" id="GO:0005452">
    <property type="term" value="F:solute:inorganic anion antiporter activity"/>
    <property type="evidence" value="ECO:0007669"/>
    <property type="project" value="InterPro"/>
</dbReference>
<feature type="transmembrane region" description="Helical" evidence="6">
    <location>
        <begin position="255"/>
        <end position="274"/>
    </location>
</feature>
<dbReference type="GO" id="GO:0050801">
    <property type="term" value="P:monoatomic ion homeostasis"/>
    <property type="evidence" value="ECO:0007669"/>
    <property type="project" value="TreeGrafter"/>
</dbReference>
<evidence type="ECO:0000313" key="9">
    <source>
        <dbReference type="Proteomes" id="UP000078559"/>
    </source>
</evidence>
<evidence type="ECO:0000256" key="1">
    <source>
        <dbReference type="ARBA" id="ARBA00004141"/>
    </source>
</evidence>
<feature type="transmembrane region" description="Helical" evidence="6">
    <location>
        <begin position="527"/>
        <end position="544"/>
    </location>
</feature>
<feature type="region of interest" description="Disordered" evidence="5">
    <location>
        <begin position="578"/>
        <end position="626"/>
    </location>
</feature>
<proteinExistence type="predicted"/>
<reference evidence="8" key="1">
    <citation type="submission" date="2014-12" db="EMBL/GenBank/DDBJ databases">
        <title>Genome Sequence of Valsa Canker Pathogens Uncovers a Specific Adaption of Colonization on Woody Bark.</title>
        <authorList>
            <person name="Yin Z."/>
            <person name="Liu H."/>
            <person name="Gao X."/>
            <person name="Li Z."/>
            <person name="Song N."/>
            <person name="Ke X."/>
            <person name="Dai Q."/>
            <person name="Wu Y."/>
            <person name="Sun Y."/>
            <person name="Xu J.-R."/>
            <person name="Kang Z.K."/>
            <person name="Wang L."/>
            <person name="Huang L."/>
        </authorList>
    </citation>
    <scope>NUCLEOTIDE SEQUENCE [LARGE SCALE GENOMIC DNA]</scope>
    <source>
        <strain evidence="8">03-8</strain>
    </source>
</reference>
<evidence type="ECO:0000256" key="4">
    <source>
        <dbReference type="ARBA" id="ARBA00023136"/>
    </source>
</evidence>
<dbReference type="Pfam" id="PF00955">
    <property type="entry name" value="HCO3_cotransp"/>
    <property type="match status" value="2"/>
</dbReference>
<dbReference type="PANTHER" id="PTHR11453">
    <property type="entry name" value="ANION EXCHANGE PROTEIN"/>
    <property type="match status" value="1"/>
</dbReference>
<dbReference type="EMBL" id="CM003104">
    <property type="protein sequence ID" value="KUI71334.1"/>
    <property type="molecule type" value="Genomic_DNA"/>
</dbReference>
<dbReference type="OrthoDB" id="1735926at2759"/>
<dbReference type="GO" id="GO:0080139">
    <property type="term" value="F:borate efflux transmembrane transporter activity"/>
    <property type="evidence" value="ECO:0007669"/>
    <property type="project" value="TreeGrafter"/>
</dbReference>
<name>A0A194W4E1_CYTMA</name>
<keyword evidence="2 6" id="KW-0812">Transmembrane</keyword>
<evidence type="ECO:0000256" key="6">
    <source>
        <dbReference type="SAM" id="Phobius"/>
    </source>
</evidence>
<dbReference type="AlphaFoldDB" id="A0A194W4E1"/>
<feature type="transmembrane region" description="Helical" evidence="6">
    <location>
        <begin position="765"/>
        <end position="786"/>
    </location>
</feature>
<evidence type="ECO:0000259" key="7">
    <source>
        <dbReference type="Pfam" id="PF00955"/>
    </source>
</evidence>
<accession>A0A194W4E1</accession>
<dbReference type="InterPro" id="IPR011531">
    <property type="entry name" value="HCO3_transpt-like_TM_dom"/>
</dbReference>
<feature type="region of interest" description="Disordered" evidence="5">
    <location>
        <begin position="1"/>
        <end position="59"/>
    </location>
</feature>
<dbReference type="Proteomes" id="UP000078559">
    <property type="component" value="Chromosome 7"/>
</dbReference>
<feature type="transmembrane region" description="Helical" evidence="6">
    <location>
        <begin position="709"/>
        <end position="729"/>
    </location>
</feature>
<keyword evidence="9" id="KW-1185">Reference proteome</keyword>
<feature type="transmembrane region" description="Helical" evidence="6">
    <location>
        <begin position="436"/>
        <end position="453"/>
    </location>
</feature>
<dbReference type="PANTHER" id="PTHR11453:SF82">
    <property type="entry name" value="BORON TRANSPORTER 1"/>
    <property type="match status" value="1"/>
</dbReference>
<feature type="transmembrane region" description="Helical" evidence="6">
    <location>
        <begin position="459"/>
        <end position="481"/>
    </location>
</feature>
<feature type="transmembrane region" description="Helical" evidence="6">
    <location>
        <begin position="673"/>
        <end position="697"/>
    </location>
</feature>
<dbReference type="SMR" id="A0A194W4E1"/>
<organism evidence="8 9">
    <name type="scientific">Cytospora mali</name>
    <name type="common">Apple Valsa canker fungus</name>
    <name type="synonym">Valsa mali</name>
    <dbReference type="NCBI Taxonomy" id="578113"/>
    <lineage>
        <taxon>Eukaryota</taxon>
        <taxon>Fungi</taxon>
        <taxon>Dikarya</taxon>
        <taxon>Ascomycota</taxon>
        <taxon>Pezizomycotina</taxon>
        <taxon>Sordariomycetes</taxon>
        <taxon>Sordariomycetidae</taxon>
        <taxon>Diaporthales</taxon>
        <taxon>Cytosporaceae</taxon>
        <taxon>Cytospora</taxon>
    </lineage>
</organism>
<feature type="compositionally biased region" description="Gly residues" evidence="5">
    <location>
        <begin position="599"/>
        <end position="614"/>
    </location>
</feature>
<feature type="transmembrane region" description="Helical" evidence="6">
    <location>
        <begin position="634"/>
        <end position="653"/>
    </location>
</feature>
<comment type="subcellular location">
    <subcellularLocation>
        <location evidence="1">Membrane</location>
        <topology evidence="1">Multi-pass membrane protein</topology>
    </subcellularLocation>
</comment>
<sequence>MARSNATAARDREIVTQPNPPNSRSGPGPGLNAGPDMANGFNKSRSRDSAPRSHSGSTAHTPKWWKIRLFQGMITDIRRRAPFYWSDWKDAFDYRVVPATSLSRFGYTLIHVDYGYALVCTVSILPAMAFSLDMFTRTHSQYGVNEVLLASVLGSVVFSLVACQPLVIVGVTGPITVFNYTVYDIMVPTGVDYLSFMCWIGLWSLVMHWILAITNSCNWLRYVTRFPCDIFGFYVAFIYLQKGVQVLVLQGETEAFYLSVMAAMLVFAIAYACGELGKSTLFHHHVRIFLKDYGTPLTVVFFTGFVHMGRMKNVHLESLPTSTAFFPTQNRDWLVHFWEIDVKDVFLAIPFALLLTILFWFDHNVSSLIAQGTEFPLRKPPGFHWDLFLLGLTTGVAGLLGLPFPNGLIPQAPFHTESLCRTHVVEQRVSNLAQGLLTLGTMTGPLLVVLHLIPQGVLAGLFFIMGYQALEANGITVKILFLLRDKTLESAGNPLRKIQRRAAVWIFVALELVSFGATFAITQTVAAVGFPVFILALIPVRALLLPRLLTPQELGLLDAPTASPFTMESVGGTYGGEALDAEEDGSSGETENGKRAAGDGRGGVFRGSGEGIGTGKNANGEKPKNTSRGMSWQIPLFFGIIFALSVAELVFTIDTYVYLEKNNKWWSNTEKARLAFLIFSCARAIFLSATYVAVNFCVVKNIMSTMHTVFLVLSTIFWIVSGVLIHQMWGYMECANAGLPSSITEFKSQVEGGMTLCHEIKTIEIIAWVIAGVSVLATIPVVKIWIQRRKDTRHASQRSAGGKNDMNV</sequence>
<evidence type="ECO:0000256" key="2">
    <source>
        <dbReference type="ARBA" id="ARBA00022692"/>
    </source>
</evidence>
<feature type="transmembrane region" description="Helical" evidence="6">
    <location>
        <begin position="226"/>
        <end position="249"/>
    </location>
</feature>
<feature type="domain" description="Bicarbonate transporter-like transmembrane" evidence="7">
    <location>
        <begin position="253"/>
        <end position="559"/>
    </location>
</feature>
<feature type="transmembrane region" description="Helical" evidence="6">
    <location>
        <begin position="383"/>
        <end position="402"/>
    </location>
</feature>
<keyword evidence="4 6" id="KW-0472">Membrane</keyword>
<feature type="transmembrane region" description="Helical" evidence="6">
    <location>
        <begin position="193"/>
        <end position="214"/>
    </location>
</feature>
<keyword evidence="3 6" id="KW-1133">Transmembrane helix</keyword>
<evidence type="ECO:0000256" key="3">
    <source>
        <dbReference type="ARBA" id="ARBA00022989"/>
    </source>
</evidence>
<gene>
    <name evidence="8" type="ORF">VM1G_06911</name>
</gene>
<dbReference type="GO" id="GO:0000324">
    <property type="term" value="C:fungal-type vacuole"/>
    <property type="evidence" value="ECO:0007669"/>
    <property type="project" value="TreeGrafter"/>
</dbReference>
<feature type="transmembrane region" description="Helical" evidence="6">
    <location>
        <begin position="147"/>
        <end position="173"/>
    </location>
</feature>
<dbReference type="GO" id="GO:0006820">
    <property type="term" value="P:monoatomic anion transport"/>
    <property type="evidence" value="ECO:0007669"/>
    <property type="project" value="InterPro"/>
</dbReference>
<dbReference type="InterPro" id="IPR003020">
    <property type="entry name" value="HCO3_transpt_euk"/>
</dbReference>